<gene>
    <name evidence="1" type="ORF">ADICYQ_3112</name>
</gene>
<dbReference type="EMBL" id="ATNM01000110">
    <property type="protein sequence ID" value="EPR68040.1"/>
    <property type="molecule type" value="Genomic_DNA"/>
</dbReference>
<evidence type="ECO:0000313" key="2">
    <source>
        <dbReference type="Proteomes" id="UP000014974"/>
    </source>
</evidence>
<protein>
    <submittedName>
        <fullName evidence="1">Uncharacterized protein</fullName>
    </submittedName>
</protein>
<dbReference type="Proteomes" id="UP000014974">
    <property type="component" value="Unassembled WGS sequence"/>
</dbReference>
<reference evidence="1 2" key="1">
    <citation type="journal article" date="2013" name="Genome Announc.">
        <title>Draft Genome Sequence of Cyclobacterium qasimii Strain M12-11BT, Isolated from Arctic Marine Sediment.</title>
        <authorList>
            <person name="Shivaji S."/>
            <person name="Ara S."/>
            <person name="Singh A."/>
            <person name="Kumar Pinnaka A."/>
        </authorList>
    </citation>
    <scope>NUCLEOTIDE SEQUENCE [LARGE SCALE GENOMIC DNA]</scope>
    <source>
        <strain evidence="1 2">M12-11B</strain>
    </source>
</reference>
<comment type="caution">
    <text evidence="1">The sequence shown here is derived from an EMBL/GenBank/DDBJ whole genome shotgun (WGS) entry which is preliminary data.</text>
</comment>
<dbReference type="AlphaFoldDB" id="S7VCQ9"/>
<accession>S7VCQ9</accession>
<proteinExistence type="predicted"/>
<name>S7VCQ9_9BACT</name>
<organism evidence="1 2">
    <name type="scientific">Cyclobacterium qasimii M12-11B</name>
    <dbReference type="NCBI Taxonomy" id="641524"/>
    <lineage>
        <taxon>Bacteria</taxon>
        <taxon>Pseudomonadati</taxon>
        <taxon>Bacteroidota</taxon>
        <taxon>Cytophagia</taxon>
        <taxon>Cytophagales</taxon>
        <taxon>Cyclobacteriaceae</taxon>
        <taxon>Cyclobacterium</taxon>
    </lineage>
</organism>
<sequence length="42" mass="4869">MAPLLIKSRQELLLSGKKNYLFCSYNLLTTKQLNRDLTLKAK</sequence>
<evidence type="ECO:0000313" key="1">
    <source>
        <dbReference type="EMBL" id="EPR68040.1"/>
    </source>
</evidence>